<reference evidence="3" key="1">
    <citation type="submission" date="2019-07" db="EMBL/GenBank/DDBJ databases">
        <title>Complete Genome Sequences of Vibrion rotiferianus strain AM7.</title>
        <authorList>
            <person name="Miyazaki K."/>
            <person name="Wiseschart A."/>
            <person name="Pootanakit K."/>
            <person name="Ishimori K."/>
            <person name="Kitahara K."/>
        </authorList>
    </citation>
    <scope>NUCLEOTIDE SEQUENCE [LARGE SCALE GENOMIC DNA]</scope>
    <source>
        <strain evidence="3">AM7</strain>
    </source>
</reference>
<proteinExistence type="predicted"/>
<dbReference type="InterPro" id="IPR035919">
    <property type="entry name" value="EAL_sf"/>
</dbReference>
<evidence type="ECO:0000259" key="1">
    <source>
        <dbReference type="PROSITE" id="PS50883"/>
    </source>
</evidence>
<dbReference type="PROSITE" id="PS50883">
    <property type="entry name" value="EAL"/>
    <property type="match status" value="1"/>
</dbReference>
<dbReference type="Gene3D" id="3.20.20.450">
    <property type="entry name" value="EAL domain"/>
    <property type="match status" value="1"/>
</dbReference>
<evidence type="ECO:0000313" key="2">
    <source>
        <dbReference type="EMBL" id="BBL91105.1"/>
    </source>
</evidence>
<sequence length="506" mass="57673">MLIVAVISFSVTMLAMIPIANQHHKSLTLTAVSQIESELLSSIDQLSYLLEDDFYEQSCDHLIYELRSSIFSLGMAKEAATFDANGKVRCTSSERAPSFHIYKTILARLAESESHVTLSYTRSALIPDKTLILLFSRYNGRGVSVLYPKEYLIEMVEDIFSFGDMDYRIDVIGRTVKSAKGKEPIRIEEIESSVFPLKVFSCVGINFYFTYLLSKLWVGLLAMTFCMLAYLMYSARKVEQNSLEFSLAKAIKNKNLTVHFQPIVDQRDNRVIGGESLVRWIDPVQGFISPGIFIPLAEKVGLIDKITYLVLERAALLIEKNKSHFQDRYISVNISRSLILRADFINEIEARLRFRHFICERLVFEITEEAIFSESELSTLKKHLNSLSQLGIRIAIDDFGTGYSGLDFITQYSFDIIKIDRVFVNNLNDSQTIRPLLESMRTLATTLNMSVVVEGVEEESQLMVLRQLGFYNIQGFYFSKPIPHNKFMTFVEQSDKVADSTKSVNC</sequence>
<organism evidence="2 3">
    <name type="scientific">Vibrio rotiferianus</name>
    <dbReference type="NCBI Taxonomy" id="190895"/>
    <lineage>
        <taxon>Bacteria</taxon>
        <taxon>Pseudomonadati</taxon>
        <taxon>Pseudomonadota</taxon>
        <taxon>Gammaproteobacteria</taxon>
        <taxon>Vibrionales</taxon>
        <taxon>Vibrionaceae</taxon>
        <taxon>Vibrio</taxon>
    </lineage>
</organism>
<dbReference type="EMBL" id="AP019799">
    <property type="protein sequence ID" value="BBL91105.1"/>
    <property type="molecule type" value="Genomic_DNA"/>
</dbReference>
<accession>A0A510IBF4</accession>
<dbReference type="InterPro" id="IPR050706">
    <property type="entry name" value="Cyclic-di-GMP_PDE-like"/>
</dbReference>
<dbReference type="SMART" id="SM00052">
    <property type="entry name" value="EAL"/>
    <property type="match status" value="1"/>
</dbReference>
<gene>
    <name evidence="2" type="ORF">VroAM7_37580</name>
</gene>
<name>A0A510IBF4_9VIBR</name>
<dbReference type="RefSeq" id="WP_143694201.1">
    <property type="nucleotide sequence ID" value="NZ_AP019799.1"/>
</dbReference>
<dbReference type="InterPro" id="IPR001633">
    <property type="entry name" value="EAL_dom"/>
</dbReference>
<dbReference type="SUPFAM" id="SSF141868">
    <property type="entry name" value="EAL domain-like"/>
    <property type="match status" value="1"/>
</dbReference>
<dbReference type="PANTHER" id="PTHR33121">
    <property type="entry name" value="CYCLIC DI-GMP PHOSPHODIESTERASE PDEF"/>
    <property type="match status" value="1"/>
</dbReference>
<dbReference type="Proteomes" id="UP000315115">
    <property type="component" value="Chromosome 2"/>
</dbReference>
<dbReference type="AlphaFoldDB" id="A0A510IBF4"/>
<dbReference type="GO" id="GO:0071111">
    <property type="term" value="F:cyclic-guanylate-specific phosphodiesterase activity"/>
    <property type="evidence" value="ECO:0007669"/>
    <property type="project" value="InterPro"/>
</dbReference>
<feature type="domain" description="EAL" evidence="1">
    <location>
        <begin position="240"/>
        <end position="495"/>
    </location>
</feature>
<protein>
    <recommendedName>
        <fullName evidence="1">EAL domain-containing protein</fullName>
    </recommendedName>
</protein>
<dbReference type="PANTHER" id="PTHR33121:SF79">
    <property type="entry name" value="CYCLIC DI-GMP PHOSPHODIESTERASE PDED-RELATED"/>
    <property type="match status" value="1"/>
</dbReference>
<evidence type="ECO:0000313" key="3">
    <source>
        <dbReference type="Proteomes" id="UP000315115"/>
    </source>
</evidence>
<dbReference type="Pfam" id="PF00563">
    <property type="entry name" value="EAL"/>
    <property type="match status" value="1"/>
</dbReference>
<dbReference type="CDD" id="cd01948">
    <property type="entry name" value="EAL"/>
    <property type="match status" value="1"/>
</dbReference>